<accession>A0A1C9JBV1</accession>
<protein>
    <submittedName>
        <fullName evidence="1">Uncharacterized protein</fullName>
    </submittedName>
</protein>
<sequence>MLKDRPGLDEQQSVLENDSAHVSGQACLIVREVKNGVLTTSSLELLKKVASKTEWAELERKLTVKAALIYPKSHMYKDYDSWAEAVKMEQPKNQMITETTVERHCILDNPPGPWLKLEFNAFRGPLLKARKEAKSASSPQEKYLKALIN</sequence>
<reference evidence="1" key="2">
    <citation type="submission" date="2016-08" db="EMBL/GenBank/DDBJ databases">
        <authorList>
            <person name="Seilhamer J.J."/>
        </authorList>
    </citation>
    <scope>NUCLEOTIDE SEQUENCE</scope>
</reference>
<gene>
    <name evidence="1" type="primary">orf149</name>
</gene>
<name>A0A1C9JBV1_9CHLO</name>
<proteinExistence type="predicted"/>
<keyword evidence="1" id="KW-0934">Plastid</keyword>
<dbReference type="GeneID" id="29288856"/>
<evidence type="ECO:0000313" key="1">
    <source>
        <dbReference type="EMBL" id="AOP19335.1"/>
    </source>
</evidence>
<keyword evidence="1" id="KW-0150">Chloroplast</keyword>
<dbReference type="EMBL" id="KX808498">
    <property type="protein sequence ID" value="AOP19335.1"/>
    <property type="molecule type" value="Genomic_DNA"/>
</dbReference>
<reference evidence="1" key="1">
    <citation type="journal article" date="2016" name="Genome Biol. Evol.">
        <title>Evolutionary Dynamics of Chloroplast Genomes in Low Light: A Case Study of the Endolithic Green Alga Ostreobium quekettii.</title>
        <authorList>
            <person name="R Marcelino V."/>
            <person name="Cremen M.C."/>
            <person name="Jackson C.J."/>
            <person name="Larkum A.A."/>
            <person name="Verbruggen H."/>
        </authorList>
    </citation>
    <scope>NUCLEOTIDE SEQUENCE</scope>
</reference>
<geneLocation type="chloroplast" evidence="1"/>
<dbReference type="RefSeq" id="YP_009306431.1">
    <property type="nucleotide sequence ID" value="NC_031368.1"/>
</dbReference>
<dbReference type="AlphaFoldDB" id="A0A1C9JBV1"/>
<organism evidence="1">
    <name type="scientific">Caulerpa cliftonii</name>
    <dbReference type="NCBI Taxonomy" id="1004391"/>
    <lineage>
        <taxon>Eukaryota</taxon>
        <taxon>Viridiplantae</taxon>
        <taxon>Chlorophyta</taxon>
        <taxon>core chlorophytes</taxon>
        <taxon>Ulvophyceae</taxon>
        <taxon>TCBD clade</taxon>
        <taxon>Bryopsidales</taxon>
        <taxon>Halimedineae</taxon>
        <taxon>Caulerpaceae</taxon>
        <taxon>Caulerpa</taxon>
    </lineage>
</organism>